<protein>
    <recommendedName>
        <fullName evidence="5">CDK5 regulatory subunit-associated protein 3</fullName>
    </recommendedName>
</protein>
<accession>A0ABN8SY07</accession>
<evidence type="ECO:0000256" key="2">
    <source>
        <dbReference type="SAM" id="MobiDB-lite"/>
    </source>
</evidence>
<reference evidence="3 4" key="1">
    <citation type="submission" date="2022-05" db="EMBL/GenBank/DDBJ databases">
        <authorList>
            <consortium name="Genoscope - CEA"/>
            <person name="William W."/>
        </authorList>
    </citation>
    <scope>NUCLEOTIDE SEQUENCE [LARGE SCALE GENOMIC DNA]</scope>
</reference>
<keyword evidence="4" id="KW-1185">Reference proteome</keyword>
<evidence type="ECO:0000256" key="1">
    <source>
        <dbReference type="ARBA" id="ARBA00007478"/>
    </source>
</evidence>
<name>A0ABN8SY07_9CNID</name>
<comment type="caution">
    <text evidence="3">The sequence shown here is derived from an EMBL/GenBank/DDBJ whole genome shotgun (WGS) entry which is preliminary data.</text>
</comment>
<evidence type="ECO:0000313" key="3">
    <source>
        <dbReference type="EMBL" id="CAH3196440.1"/>
    </source>
</evidence>
<feature type="region of interest" description="Disordered" evidence="2">
    <location>
        <begin position="236"/>
        <end position="261"/>
    </location>
</feature>
<comment type="similarity">
    <text evidence="1">Belongs to the CDK5RAP3 family.</text>
</comment>
<organism evidence="3 4">
    <name type="scientific">Porites evermanni</name>
    <dbReference type="NCBI Taxonomy" id="104178"/>
    <lineage>
        <taxon>Eukaryota</taxon>
        <taxon>Metazoa</taxon>
        <taxon>Cnidaria</taxon>
        <taxon>Anthozoa</taxon>
        <taxon>Hexacorallia</taxon>
        <taxon>Scleractinia</taxon>
        <taxon>Fungiina</taxon>
        <taxon>Poritidae</taxon>
        <taxon>Porites</taxon>
    </lineage>
</organism>
<dbReference type="InterPro" id="IPR008491">
    <property type="entry name" value="CDK5RAP3"/>
</dbReference>
<evidence type="ECO:0008006" key="5">
    <source>
        <dbReference type="Google" id="ProtNLM"/>
    </source>
</evidence>
<proteinExistence type="inferred from homology"/>
<dbReference type="Pfam" id="PF05600">
    <property type="entry name" value="CDK5RAP3"/>
    <property type="match status" value="1"/>
</dbReference>
<dbReference type="Proteomes" id="UP001159427">
    <property type="component" value="Unassembled WGS sequence"/>
</dbReference>
<dbReference type="PANTHER" id="PTHR14894">
    <property type="entry name" value="CDK5 REGULATORY SUBUNIT-ASSOCIATED PROTEIN 3"/>
    <property type="match status" value="1"/>
</dbReference>
<dbReference type="PANTHER" id="PTHR14894:SF0">
    <property type="entry name" value="CDK5 REGULATORY SUBUNIT-ASSOCIATED PROTEIN 3"/>
    <property type="match status" value="1"/>
</dbReference>
<evidence type="ECO:0000313" key="4">
    <source>
        <dbReference type="Proteomes" id="UP001159427"/>
    </source>
</evidence>
<gene>
    <name evidence="3" type="ORF">PEVE_00032628</name>
</gene>
<sequence length="487" mass="54470">MPPVDEISQLLTGTYINYFHCIKIVELLKVSESATKNIFGGYSSKRMKDWQEIVRLYEKNNVNLAEAAHLLIRNVNYEIPAIKRQIAKCQQTQRECTRKESEYSSNAVTFKEKYHSVCRQMGIKGENVKSELLSLLDELPEIYKGIAGAISNLKNTTHFYETFVNFLVPSYNSNKETTKLTSALLRHIQEHGNTTVYQWRTGKMPLVVVADKRPECSEVKTEQNNEEIDWGIEAVSSTNDDTGNIDWGEGDEKTSEGIDWGDSGDAIDWGTDGGQTSSEEAVIDWGENDVTDGGVALDSSGITLEDSGQDGEVISGPDAETLMDTTQTRNLLIDELLELQGFLRQRLVEMKSDSDVLSANQFASAPQLIQMQSVESVKAMESAVTDVLSTLTSMKMHNLFLLKTSPRYLDRLADSLQQKLKVSEKLVASSKVMAEKRLAASKEQIDLEPKLEVIRSKTKELQGQIAGEISKKYKNRPVNIMGEINTM</sequence>
<dbReference type="EMBL" id="CALNXI010004774">
    <property type="protein sequence ID" value="CAH3196440.1"/>
    <property type="molecule type" value="Genomic_DNA"/>
</dbReference>